<dbReference type="InterPro" id="IPR015946">
    <property type="entry name" value="KH_dom-like_a/b"/>
</dbReference>
<evidence type="ECO:0000313" key="3">
    <source>
        <dbReference type="EMBL" id="SFJ86795.1"/>
    </source>
</evidence>
<evidence type="ECO:0000313" key="4">
    <source>
        <dbReference type="Proteomes" id="UP000198924"/>
    </source>
</evidence>
<dbReference type="PROSITE" id="PS01319">
    <property type="entry name" value="RBFA"/>
    <property type="match status" value="1"/>
</dbReference>
<comment type="similarity">
    <text evidence="2">Belongs to the RbfA family.</text>
</comment>
<dbReference type="PANTHER" id="PTHR33515:SF1">
    <property type="entry name" value="RIBOSOME-BINDING FACTOR A, CHLOROPLASTIC-RELATED"/>
    <property type="match status" value="1"/>
</dbReference>
<organism evidence="3 4">
    <name type="scientific">Methylophaga sulfidovorans</name>
    <dbReference type="NCBI Taxonomy" id="45496"/>
    <lineage>
        <taxon>Bacteria</taxon>
        <taxon>Pseudomonadati</taxon>
        <taxon>Pseudomonadota</taxon>
        <taxon>Gammaproteobacteria</taxon>
        <taxon>Thiotrichales</taxon>
        <taxon>Piscirickettsiaceae</taxon>
        <taxon>Methylophaga</taxon>
    </lineage>
</organism>
<keyword evidence="4" id="KW-1185">Reference proteome</keyword>
<keyword evidence="2" id="KW-0963">Cytoplasm</keyword>
<dbReference type="InterPro" id="IPR023799">
    <property type="entry name" value="RbfA_dom_sf"/>
</dbReference>
<proteinExistence type="inferred from homology"/>
<sequence length="126" mass="14581">MAREFSRTNRFSEVIMRELALMLQREISDPRVGMVTVSHVDVTSDLKYAKVYVTRFNGFEDEQDMKECLAGLNSASGYLRRGLAGRVKLRNMPELQFFYDKTLEHGFHMDELIAKANADIPREDED</sequence>
<dbReference type="OrthoDB" id="307788at2"/>
<keyword evidence="1 2" id="KW-0690">Ribosome biogenesis</keyword>
<dbReference type="HAMAP" id="MF_00003">
    <property type="entry name" value="RbfA"/>
    <property type="match status" value="1"/>
</dbReference>
<dbReference type="STRING" id="45496.SAMN04488079_102119"/>
<dbReference type="RefSeq" id="WP_091711508.1">
    <property type="nucleotide sequence ID" value="NZ_FOSH01000002.1"/>
</dbReference>
<dbReference type="PANTHER" id="PTHR33515">
    <property type="entry name" value="RIBOSOME-BINDING FACTOR A, CHLOROPLASTIC-RELATED"/>
    <property type="match status" value="1"/>
</dbReference>
<comment type="subunit">
    <text evidence="2">Monomer. Binds 30S ribosomal subunits, but not 50S ribosomal subunits or 70S ribosomes.</text>
</comment>
<dbReference type="InterPro" id="IPR000238">
    <property type="entry name" value="RbfA"/>
</dbReference>
<comment type="subcellular location">
    <subcellularLocation>
        <location evidence="2">Cytoplasm</location>
    </subcellularLocation>
</comment>
<dbReference type="SUPFAM" id="SSF89919">
    <property type="entry name" value="Ribosome-binding factor A, RbfA"/>
    <property type="match status" value="1"/>
</dbReference>
<evidence type="ECO:0000256" key="2">
    <source>
        <dbReference type="HAMAP-Rule" id="MF_00003"/>
    </source>
</evidence>
<dbReference type="Pfam" id="PF02033">
    <property type="entry name" value="RBFA"/>
    <property type="match status" value="1"/>
</dbReference>
<dbReference type="InterPro" id="IPR020053">
    <property type="entry name" value="Ribosome-bd_factorA_CS"/>
</dbReference>
<name>A0A1I3UUU4_9GAMM</name>
<dbReference type="GO" id="GO:0030490">
    <property type="term" value="P:maturation of SSU-rRNA"/>
    <property type="evidence" value="ECO:0007669"/>
    <property type="project" value="UniProtKB-UniRule"/>
</dbReference>
<dbReference type="NCBIfam" id="TIGR00082">
    <property type="entry name" value="rbfA"/>
    <property type="match status" value="1"/>
</dbReference>
<gene>
    <name evidence="2" type="primary">rbfA</name>
    <name evidence="3" type="ORF">SAMN04488079_102119</name>
</gene>
<reference evidence="4" key="1">
    <citation type="submission" date="2016-10" db="EMBL/GenBank/DDBJ databases">
        <authorList>
            <person name="Varghese N."/>
            <person name="Submissions S."/>
        </authorList>
    </citation>
    <scope>NUCLEOTIDE SEQUENCE [LARGE SCALE GENOMIC DNA]</scope>
    <source>
        <strain evidence="4">DSM 11578</strain>
    </source>
</reference>
<accession>A0A1I3UUU4</accession>
<dbReference type="EMBL" id="FOSH01000002">
    <property type="protein sequence ID" value="SFJ86795.1"/>
    <property type="molecule type" value="Genomic_DNA"/>
</dbReference>
<dbReference type="GO" id="GO:0043024">
    <property type="term" value="F:ribosomal small subunit binding"/>
    <property type="evidence" value="ECO:0007669"/>
    <property type="project" value="TreeGrafter"/>
</dbReference>
<protein>
    <recommendedName>
        <fullName evidence="2">Ribosome-binding factor A</fullName>
    </recommendedName>
</protein>
<dbReference type="Gene3D" id="3.30.300.20">
    <property type="match status" value="1"/>
</dbReference>
<dbReference type="Proteomes" id="UP000198924">
    <property type="component" value="Unassembled WGS sequence"/>
</dbReference>
<dbReference type="GO" id="GO:0005829">
    <property type="term" value="C:cytosol"/>
    <property type="evidence" value="ECO:0007669"/>
    <property type="project" value="TreeGrafter"/>
</dbReference>
<dbReference type="AlphaFoldDB" id="A0A1I3UUU4"/>
<comment type="function">
    <text evidence="2">One of several proteins that assist in the late maturation steps of the functional core of the 30S ribosomal subunit. Associates with free 30S ribosomal subunits (but not with 30S subunits that are part of 70S ribosomes or polysomes). Required for efficient processing of 16S rRNA. May interact with the 5'-terminal helix region of 16S rRNA.</text>
</comment>
<evidence type="ECO:0000256" key="1">
    <source>
        <dbReference type="ARBA" id="ARBA00022517"/>
    </source>
</evidence>